<dbReference type="PANTHER" id="PTHR37306:SF1">
    <property type="entry name" value="COLICIN V PRODUCTION PROTEIN"/>
    <property type="match status" value="1"/>
</dbReference>
<sequence length="175" mass="19485">MITLLVIICLILGVIIGYRRSLVLESLHAISTISALVVAVICYAPFSKQLHLLLPYPSASTEGTNAIFKNINNEDAFYNIMAILILFVLTKIILQVISTVFDFYHQMEFGGKYAQYFAMVLGFIETYIIVIIILATVAVIPIPMFIEALHQSSVGNLVLTKTPFLSDLLVNWLSN</sequence>
<dbReference type="Proteomes" id="UP001223261">
    <property type="component" value="Chromosome"/>
</dbReference>
<feature type="transmembrane region" description="Helical" evidence="5">
    <location>
        <begin position="27"/>
        <end position="46"/>
    </location>
</feature>
<keyword evidence="3 5" id="KW-1133">Transmembrane helix</keyword>
<dbReference type="AlphaFoldDB" id="A0AAP1WLX9"/>
<dbReference type="GO" id="GO:0009403">
    <property type="term" value="P:toxin biosynthetic process"/>
    <property type="evidence" value="ECO:0007669"/>
    <property type="project" value="InterPro"/>
</dbReference>
<accession>A0AAP1WLX9</accession>
<dbReference type="InterPro" id="IPR003825">
    <property type="entry name" value="Colicin-V_CvpA"/>
</dbReference>
<dbReference type="Pfam" id="PF02674">
    <property type="entry name" value="Colicin_V"/>
    <property type="match status" value="1"/>
</dbReference>
<evidence type="ECO:0000256" key="2">
    <source>
        <dbReference type="ARBA" id="ARBA00022692"/>
    </source>
</evidence>
<dbReference type="EMBL" id="CP118848">
    <property type="protein sequence ID" value="WHI61101.1"/>
    <property type="molecule type" value="Genomic_DNA"/>
</dbReference>
<organism evidence="7 9">
    <name type="scientific">Mammaliicoccus lentus</name>
    <name type="common">Staphylococcus lentus</name>
    <dbReference type="NCBI Taxonomy" id="42858"/>
    <lineage>
        <taxon>Bacteria</taxon>
        <taxon>Bacillati</taxon>
        <taxon>Bacillota</taxon>
        <taxon>Bacilli</taxon>
        <taxon>Bacillales</taxon>
        <taxon>Staphylococcaceae</taxon>
        <taxon>Mammaliicoccus</taxon>
    </lineage>
</organism>
<dbReference type="RefSeq" id="WP_064211130.1">
    <property type="nucleotide sequence ID" value="NZ_CABIVY010000008.1"/>
</dbReference>
<dbReference type="PANTHER" id="PTHR37306">
    <property type="entry name" value="COLICIN V PRODUCTION PROTEIN"/>
    <property type="match status" value="1"/>
</dbReference>
<evidence type="ECO:0000256" key="1">
    <source>
        <dbReference type="ARBA" id="ARBA00004141"/>
    </source>
</evidence>
<evidence type="ECO:0000313" key="6">
    <source>
        <dbReference type="EMBL" id="MBU6112429.1"/>
    </source>
</evidence>
<evidence type="ECO:0000313" key="8">
    <source>
        <dbReference type="Proteomes" id="UP000770161"/>
    </source>
</evidence>
<gene>
    <name evidence="6" type="ORF">KQ656_00580</name>
    <name evidence="7" type="ORF">PYH69_05575</name>
</gene>
<dbReference type="EMBL" id="JAHLZN010000001">
    <property type="protein sequence ID" value="MBU6112429.1"/>
    <property type="molecule type" value="Genomic_DNA"/>
</dbReference>
<keyword evidence="4 5" id="KW-0472">Membrane</keyword>
<evidence type="ECO:0000313" key="7">
    <source>
        <dbReference type="EMBL" id="WHI61101.1"/>
    </source>
</evidence>
<proteinExistence type="predicted"/>
<dbReference type="Proteomes" id="UP000770161">
    <property type="component" value="Unassembled WGS sequence"/>
</dbReference>
<name>A0AAP1WLX9_MAMLE</name>
<evidence type="ECO:0000256" key="3">
    <source>
        <dbReference type="ARBA" id="ARBA00022989"/>
    </source>
</evidence>
<feature type="transmembrane region" description="Helical" evidence="5">
    <location>
        <begin position="117"/>
        <end position="142"/>
    </location>
</feature>
<reference evidence="7" key="2">
    <citation type="journal article" date="2023" name="Antibiotics">
        <title>Prevalence and Molecular Characterization of Methicillin-Resistant Staphylococci (MRS) and Mammaliicocci (MRM) in Dromedary Camels from Algeria: First Detection of SCCmec-mecC Hybrid in Methicillin-Resistant Mammaliicoccus lentus.</title>
        <authorList>
            <person name="Belhout C."/>
            <person name="Boyen F."/>
            <person name="Vereecke N."/>
            <person name="Theuns S."/>
            <person name="Taibi N."/>
            <person name="Stegger M."/>
            <person name="de la Fe-Rodriguez P.Y."/>
            <person name="Bouayad L."/>
            <person name="Elgroud R."/>
            <person name="Butaye P."/>
        </authorList>
    </citation>
    <scope>NUCLEOTIDE SEQUENCE</scope>
    <source>
        <strain evidence="7">7048</strain>
    </source>
</reference>
<evidence type="ECO:0000313" key="9">
    <source>
        <dbReference type="Proteomes" id="UP001223261"/>
    </source>
</evidence>
<reference evidence="6 8" key="1">
    <citation type="submission" date="2021-06" db="EMBL/GenBank/DDBJ databases">
        <title>Staphylococcus lentus K169 genome sequencing.</title>
        <authorList>
            <person name="Sundareshan S."/>
            <person name="Akhila D.S."/>
            <person name="Prachi D."/>
            <person name="Sivakumar R."/>
            <person name="Rajendhran J."/>
            <person name="Isloor S."/>
            <person name="Hegde N.R."/>
        </authorList>
    </citation>
    <scope>NUCLEOTIDE SEQUENCE [LARGE SCALE GENOMIC DNA]</scope>
    <source>
        <strain evidence="6 8">K169</strain>
    </source>
</reference>
<protein>
    <submittedName>
        <fullName evidence="7">CvpA family protein</fullName>
    </submittedName>
</protein>
<evidence type="ECO:0000256" key="4">
    <source>
        <dbReference type="ARBA" id="ARBA00023136"/>
    </source>
</evidence>
<comment type="subcellular location">
    <subcellularLocation>
        <location evidence="1">Membrane</location>
        <topology evidence="1">Multi-pass membrane protein</topology>
    </subcellularLocation>
</comment>
<feature type="transmembrane region" description="Helical" evidence="5">
    <location>
        <begin position="76"/>
        <end position="97"/>
    </location>
</feature>
<evidence type="ECO:0000256" key="5">
    <source>
        <dbReference type="SAM" id="Phobius"/>
    </source>
</evidence>
<dbReference type="GO" id="GO:0016020">
    <property type="term" value="C:membrane"/>
    <property type="evidence" value="ECO:0007669"/>
    <property type="project" value="UniProtKB-SubCell"/>
</dbReference>
<keyword evidence="2 5" id="KW-0812">Transmembrane</keyword>
<keyword evidence="8" id="KW-1185">Reference proteome</keyword>